<organism evidence="2 3">
    <name type="scientific">Pomacea canaliculata</name>
    <name type="common">Golden apple snail</name>
    <dbReference type="NCBI Taxonomy" id="400727"/>
    <lineage>
        <taxon>Eukaryota</taxon>
        <taxon>Metazoa</taxon>
        <taxon>Spiralia</taxon>
        <taxon>Lophotrochozoa</taxon>
        <taxon>Mollusca</taxon>
        <taxon>Gastropoda</taxon>
        <taxon>Caenogastropoda</taxon>
        <taxon>Architaenioglossa</taxon>
        <taxon>Ampullarioidea</taxon>
        <taxon>Ampullariidae</taxon>
        <taxon>Pomacea</taxon>
    </lineage>
</organism>
<accession>A0A2T7P0Q8</accession>
<dbReference type="Proteomes" id="UP000245119">
    <property type="component" value="Linkage Group LG7"/>
</dbReference>
<dbReference type="OrthoDB" id="409956at2759"/>
<dbReference type="CDD" id="cd22755">
    <property type="entry name" value="OTU_CeDUB-like"/>
    <property type="match status" value="1"/>
</dbReference>
<dbReference type="STRING" id="400727.A0A2T7P0Q8"/>
<gene>
    <name evidence="2" type="ORF">C0Q70_12158</name>
</gene>
<dbReference type="InterPro" id="IPR038765">
    <property type="entry name" value="Papain-like_cys_pep_sf"/>
</dbReference>
<sequence>MTGQLQIIHMKADEEIDEWEEEEEENQVDTLMRRAEKPLSVGFKIKLCNVTVPELFCRLASLERQVDYIKGDGNCFFRALSKEIYGSENFHAEWREAVVDVIDCHPLVFRQYVDTNSVESHVQEMRRLGTWATTCEIYAAAMLLQRDIYVLTPNHTGKEYHWLLFSPRQLTGPSAGSSVCTLNTQTHERAAGEITEAMAFLDMTRKGQHLLEITEAMAFLDMTRKGQHLLEITEAMAFLDMTRKGQHLLEITEAMAFLDMTRKGQHLLEITEAMAFLDMTRKGQHLLEITEAMAFLDMTRKGQHLLEITEAMAFLDMTRKGQHLLEITEAMAFLDMTRKGQHLLEITEAMAFLDMTRKGQHLLEITEAMAFLDMTRKGQHLLEITEAMAFLDMTRKGQHLLEITEAMAFLDMTRKGQHLLIFVNNVPQGLKKTQIRYFLSVLIDATRGLRRPRNMTIEATSRNLSTR</sequence>
<evidence type="ECO:0000313" key="2">
    <source>
        <dbReference type="EMBL" id="PVD27008.1"/>
    </source>
</evidence>
<dbReference type="GO" id="GO:0016579">
    <property type="term" value="P:protein deubiquitination"/>
    <property type="evidence" value="ECO:0007669"/>
    <property type="project" value="TreeGrafter"/>
</dbReference>
<dbReference type="EMBL" id="PZQS01000007">
    <property type="protein sequence ID" value="PVD27008.1"/>
    <property type="molecule type" value="Genomic_DNA"/>
</dbReference>
<proteinExistence type="predicted"/>
<evidence type="ECO:0000313" key="3">
    <source>
        <dbReference type="Proteomes" id="UP000245119"/>
    </source>
</evidence>
<keyword evidence="3" id="KW-1185">Reference proteome</keyword>
<dbReference type="Pfam" id="PF02338">
    <property type="entry name" value="OTU"/>
    <property type="match status" value="1"/>
</dbReference>
<evidence type="ECO:0000259" key="1">
    <source>
        <dbReference type="PROSITE" id="PS50802"/>
    </source>
</evidence>
<feature type="domain" description="OTU" evidence="1">
    <location>
        <begin position="64"/>
        <end position="168"/>
    </location>
</feature>
<dbReference type="GO" id="GO:0004843">
    <property type="term" value="F:cysteine-type deubiquitinase activity"/>
    <property type="evidence" value="ECO:0007669"/>
    <property type="project" value="TreeGrafter"/>
</dbReference>
<dbReference type="Gene3D" id="3.90.70.80">
    <property type="match status" value="1"/>
</dbReference>
<protein>
    <recommendedName>
        <fullName evidence="1">OTU domain-containing protein</fullName>
    </recommendedName>
</protein>
<dbReference type="PANTHER" id="PTHR12419:SF7">
    <property type="entry name" value="OTU DOMAIN-CONTAINING PROTEIN 3"/>
    <property type="match status" value="1"/>
</dbReference>
<dbReference type="SUPFAM" id="SSF54001">
    <property type="entry name" value="Cysteine proteinases"/>
    <property type="match status" value="1"/>
</dbReference>
<dbReference type="PANTHER" id="PTHR12419">
    <property type="entry name" value="OTU DOMAIN CONTAINING PROTEIN"/>
    <property type="match status" value="1"/>
</dbReference>
<dbReference type="InterPro" id="IPR003323">
    <property type="entry name" value="OTU_dom"/>
</dbReference>
<dbReference type="AlphaFoldDB" id="A0A2T7P0Q8"/>
<dbReference type="PROSITE" id="PS50802">
    <property type="entry name" value="OTU"/>
    <property type="match status" value="1"/>
</dbReference>
<dbReference type="InterPro" id="IPR050704">
    <property type="entry name" value="Peptidase_C85-like"/>
</dbReference>
<reference evidence="2 3" key="1">
    <citation type="submission" date="2018-04" db="EMBL/GenBank/DDBJ databases">
        <title>The genome of golden apple snail Pomacea canaliculata provides insight into stress tolerance and invasive adaptation.</title>
        <authorList>
            <person name="Liu C."/>
            <person name="Liu B."/>
            <person name="Ren Y."/>
            <person name="Zhang Y."/>
            <person name="Wang H."/>
            <person name="Li S."/>
            <person name="Jiang F."/>
            <person name="Yin L."/>
            <person name="Zhang G."/>
            <person name="Qian W."/>
            <person name="Fan W."/>
        </authorList>
    </citation>
    <scope>NUCLEOTIDE SEQUENCE [LARGE SCALE GENOMIC DNA]</scope>
    <source>
        <strain evidence="2">SZHN2017</strain>
        <tissue evidence="2">Muscle</tissue>
    </source>
</reference>
<name>A0A2T7P0Q8_POMCA</name>
<comment type="caution">
    <text evidence="2">The sequence shown here is derived from an EMBL/GenBank/DDBJ whole genome shotgun (WGS) entry which is preliminary data.</text>
</comment>